<proteinExistence type="inferred from homology"/>
<feature type="compositionally biased region" description="Basic and acidic residues" evidence="2">
    <location>
        <begin position="16"/>
        <end position="34"/>
    </location>
</feature>
<comment type="similarity">
    <text evidence="1">Belongs to the dynein light chain Tctex-type family.</text>
</comment>
<protein>
    <submittedName>
        <fullName evidence="3">Oidioi.mRNA.OKI2018_I69.PAR.g11234.t1.cds</fullName>
    </submittedName>
</protein>
<organism evidence="3 4">
    <name type="scientific">Oikopleura dioica</name>
    <name type="common">Tunicate</name>
    <dbReference type="NCBI Taxonomy" id="34765"/>
    <lineage>
        <taxon>Eukaryota</taxon>
        <taxon>Metazoa</taxon>
        <taxon>Chordata</taxon>
        <taxon>Tunicata</taxon>
        <taxon>Appendicularia</taxon>
        <taxon>Copelata</taxon>
        <taxon>Oikopleuridae</taxon>
        <taxon>Oikopleura</taxon>
    </lineage>
</organism>
<keyword evidence="4" id="KW-1185">Reference proteome</keyword>
<evidence type="ECO:0000313" key="4">
    <source>
        <dbReference type="Proteomes" id="UP001158576"/>
    </source>
</evidence>
<feature type="compositionally biased region" description="Basic and acidic residues" evidence="2">
    <location>
        <begin position="58"/>
        <end position="76"/>
    </location>
</feature>
<dbReference type="Gene3D" id="3.30.1140.40">
    <property type="entry name" value="Tctex-1"/>
    <property type="match status" value="1"/>
</dbReference>
<accession>A0ABN7S0M7</accession>
<dbReference type="Pfam" id="PF03645">
    <property type="entry name" value="Tctex-1"/>
    <property type="match status" value="1"/>
</dbReference>
<dbReference type="CDD" id="cd21451">
    <property type="entry name" value="DLC-like_TCTEX1D"/>
    <property type="match status" value="1"/>
</dbReference>
<feature type="region of interest" description="Disordered" evidence="2">
    <location>
        <begin position="16"/>
        <end position="76"/>
    </location>
</feature>
<dbReference type="Proteomes" id="UP001158576">
    <property type="component" value="Chromosome PAR"/>
</dbReference>
<name>A0ABN7S0M7_OIKDI</name>
<evidence type="ECO:0000256" key="2">
    <source>
        <dbReference type="SAM" id="MobiDB-lite"/>
    </source>
</evidence>
<dbReference type="EMBL" id="OU015568">
    <property type="protein sequence ID" value="CAG5086501.1"/>
    <property type="molecule type" value="Genomic_DNA"/>
</dbReference>
<dbReference type="InterPro" id="IPR038586">
    <property type="entry name" value="Tctex-1-like_sf"/>
</dbReference>
<evidence type="ECO:0000256" key="1">
    <source>
        <dbReference type="ARBA" id="ARBA00005361"/>
    </source>
</evidence>
<sequence length="260" mass="30638">MRLRFLDERLRAQNAEEARKLPDIKDGASEKSTEYKPASKRRATVGEALLKSGDNENQDPKKEGEDSVPEIKTERRKSIYRDGQGRLSLRRLSLIMQDEINQRKRITVRLTEYHKEFAMDTKFAEYRQRRQSQIPFDIRVGIKKTQERVEPTFKMEPDEKPDIKAIKFMMSRILKKKCTSMSRTNPTPLRANEELHNQIKNILPTRYRLIVQVISVRDEGQTFRSASNFLWNPKYDYYVSVEVKHGNLILHGSCFLIYLE</sequence>
<dbReference type="InterPro" id="IPR005334">
    <property type="entry name" value="Tctex-1-like"/>
</dbReference>
<gene>
    <name evidence="3" type="ORF">OKIOD_LOCUS2792</name>
</gene>
<evidence type="ECO:0000313" key="3">
    <source>
        <dbReference type="EMBL" id="CAG5086501.1"/>
    </source>
</evidence>
<reference evidence="3 4" key="1">
    <citation type="submission" date="2021-04" db="EMBL/GenBank/DDBJ databases">
        <authorList>
            <person name="Bliznina A."/>
        </authorList>
    </citation>
    <scope>NUCLEOTIDE SEQUENCE [LARGE SCALE GENOMIC DNA]</scope>
</reference>